<gene>
    <name evidence="1" type="ORF">GEMMAAP_17760</name>
</gene>
<dbReference type="Proteomes" id="UP000076404">
    <property type="component" value="Chromosome"/>
</dbReference>
<dbReference type="PROSITE" id="PS51257">
    <property type="entry name" value="PROKAR_LIPOPROTEIN"/>
    <property type="match status" value="1"/>
</dbReference>
<accession>A0A143BND0</accession>
<dbReference type="RefSeq" id="WP_026848132.1">
    <property type="nucleotide sequence ID" value="NZ_CP011454.1"/>
</dbReference>
<reference evidence="1 2" key="1">
    <citation type="journal article" date="2014" name="Proc. Natl. Acad. Sci. U.S.A.">
        <title>Functional type 2 photosynthetic reaction centers found in the rare bacterial phylum Gemmatimonadetes.</title>
        <authorList>
            <person name="Zeng Y."/>
            <person name="Feng F."/>
            <person name="Medova H."/>
            <person name="Dean J."/>
            <person name="Koblizek M."/>
        </authorList>
    </citation>
    <scope>NUCLEOTIDE SEQUENCE [LARGE SCALE GENOMIC DNA]</scope>
    <source>
        <strain evidence="1 2">AP64</strain>
    </source>
</reference>
<dbReference type="AlphaFoldDB" id="A0A143BND0"/>
<sequence length="133" mass="14942">MRASNRAPRVLVLAGITLLTACTPRRSPTDASGQPLLVMRVLQDVPVQRLSLGLQRRGVLYGDTALVIRKGERFDMVAQTQEGGCRIRYAARVIELASCPWLPGFSDPERDFYEIVSRMPRIQTRTPFDGQDR</sequence>
<keyword evidence="2" id="KW-1185">Reference proteome</keyword>
<evidence type="ECO:0000313" key="2">
    <source>
        <dbReference type="Proteomes" id="UP000076404"/>
    </source>
</evidence>
<name>A0A143BND0_9BACT</name>
<protein>
    <recommendedName>
        <fullName evidence="3">Lipoprotein</fullName>
    </recommendedName>
</protein>
<dbReference type="EMBL" id="CP011454">
    <property type="protein sequence ID" value="AMW06133.1"/>
    <property type="molecule type" value="Genomic_DNA"/>
</dbReference>
<reference evidence="1 2" key="2">
    <citation type="journal article" date="2016" name="Environ. Microbiol. Rep.">
        <title>Metagenomic evidence for the presence of phototrophic Gemmatimonadetes bacteria in diverse environments.</title>
        <authorList>
            <person name="Zeng Y."/>
            <person name="Baumbach J."/>
            <person name="Barbosa E.G."/>
            <person name="Azevedo V."/>
            <person name="Zhang C."/>
            <person name="Koblizek M."/>
        </authorList>
    </citation>
    <scope>NUCLEOTIDE SEQUENCE [LARGE SCALE GENOMIC DNA]</scope>
    <source>
        <strain evidence="1 2">AP64</strain>
    </source>
</reference>
<proteinExistence type="predicted"/>
<evidence type="ECO:0008006" key="3">
    <source>
        <dbReference type="Google" id="ProtNLM"/>
    </source>
</evidence>
<dbReference type="KEGG" id="gph:GEMMAAP_17760"/>
<organism evidence="1 2">
    <name type="scientific">Gemmatimonas phototrophica</name>
    <dbReference type="NCBI Taxonomy" id="1379270"/>
    <lineage>
        <taxon>Bacteria</taxon>
        <taxon>Pseudomonadati</taxon>
        <taxon>Gemmatimonadota</taxon>
        <taxon>Gemmatimonadia</taxon>
        <taxon>Gemmatimonadales</taxon>
        <taxon>Gemmatimonadaceae</taxon>
        <taxon>Gemmatimonas</taxon>
    </lineage>
</organism>
<evidence type="ECO:0000313" key="1">
    <source>
        <dbReference type="EMBL" id="AMW06133.1"/>
    </source>
</evidence>
<dbReference type="STRING" id="1379270.GEMMAAP_17760"/>